<sequence length="364" mass="38984">MAAACPDIPIVILPENNMVRGRTRPAAPVAAALTAATDALMRLHGELLNPAGSGDAARKAMDVAVKVGDWLAAEAMVVPMDAAALKPIVPNHEYFGVRTAPIDDARLVSEVTTIIARTLRDLRNARLDLNDQAYEVRAMARILEGLVPGDGAASQPDETPVEGRTPHVPGDDELTRWVITHHFYFVLNLAAADAVSRAAAGLADGDRDAAFDALQEATVHVRGFTAAMIHSGDMSAPCYDAKVRPTMQPPAVPVALTGRTQPEHKAFRKAMRNLVKVSAQPFADMAATDPELALARDALLEADLQDIERHISVTAALVGDDHSIVQGEASAQSAIGVLRNMRHSRAELYRDLMRFGDPVTLIET</sequence>
<feature type="region of interest" description="Disordered" evidence="1">
    <location>
        <begin position="149"/>
        <end position="169"/>
    </location>
</feature>
<keyword evidence="3" id="KW-1185">Reference proteome</keyword>
<dbReference type="AlphaFoldDB" id="A0A1E7JKN0"/>
<dbReference type="PATRIC" id="fig|933944.5.peg.3077"/>
<dbReference type="Proteomes" id="UP000176087">
    <property type="component" value="Unassembled WGS sequence"/>
</dbReference>
<accession>A0A1E7JKN0</accession>
<dbReference type="STRING" id="933944.AN215_18730"/>
<proteinExistence type="predicted"/>
<name>A0A1E7JKN0_9ACTN</name>
<evidence type="ECO:0000313" key="2">
    <source>
        <dbReference type="EMBL" id="OEU88196.1"/>
    </source>
</evidence>
<evidence type="ECO:0000256" key="1">
    <source>
        <dbReference type="SAM" id="MobiDB-lite"/>
    </source>
</evidence>
<comment type="caution">
    <text evidence="2">The sequence shown here is derived from an EMBL/GenBank/DDBJ whole genome shotgun (WGS) entry which is preliminary data.</text>
</comment>
<evidence type="ECO:0000313" key="3">
    <source>
        <dbReference type="Proteomes" id="UP000176087"/>
    </source>
</evidence>
<dbReference type="EMBL" id="LJGT01000040">
    <property type="protein sequence ID" value="OEU88196.1"/>
    <property type="molecule type" value="Genomic_DNA"/>
</dbReference>
<reference evidence="2 3" key="1">
    <citation type="journal article" date="2016" name="Front. Microbiol.">
        <title>Comparative Genomics Analysis of Streptomyces Species Reveals Their Adaptation to the Marine Environment and Their Diversity at the Genomic Level.</title>
        <authorList>
            <person name="Tian X."/>
            <person name="Zhang Z."/>
            <person name="Yang T."/>
            <person name="Chen M."/>
            <person name="Li J."/>
            <person name="Chen F."/>
            <person name="Yang J."/>
            <person name="Li W."/>
            <person name="Zhang B."/>
            <person name="Zhang Z."/>
            <person name="Wu J."/>
            <person name="Zhang C."/>
            <person name="Long L."/>
            <person name="Xiao J."/>
        </authorList>
    </citation>
    <scope>NUCLEOTIDE SEQUENCE [LARGE SCALE GENOMIC DNA]</scope>
    <source>
        <strain evidence="2 3">SCSIO 10390</strain>
    </source>
</reference>
<dbReference type="OrthoDB" id="3864583at2"/>
<protein>
    <submittedName>
        <fullName evidence="2">Uncharacterized protein</fullName>
    </submittedName>
</protein>
<gene>
    <name evidence="2" type="ORF">AN215_18730</name>
</gene>
<dbReference type="RefSeq" id="WP_070011858.1">
    <property type="nucleotide sequence ID" value="NZ_LJGS01000041.1"/>
</dbReference>
<organism evidence="2 3">
    <name type="scientific">Streptomyces abyssalis</name>
    <dbReference type="NCBI Taxonomy" id="933944"/>
    <lineage>
        <taxon>Bacteria</taxon>
        <taxon>Bacillati</taxon>
        <taxon>Actinomycetota</taxon>
        <taxon>Actinomycetes</taxon>
        <taxon>Kitasatosporales</taxon>
        <taxon>Streptomycetaceae</taxon>
        <taxon>Streptomyces</taxon>
    </lineage>
</organism>